<dbReference type="EMBL" id="LDWY01000089">
    <property type="protein sequence ID" value="PHY89549.1"/>
    <property type="molecule type" value="Genomic_DNA"/>
</dbReference>
<protein>
    <submittedName>
        <fullName evidence="6">Chemotaxis protein</fullName>
    </submittedName>
</protein>
<feature type="transmembrane region" description="Helical" evidence="4">
    <location>
        <begin position="12"/>
        <end position="31"/>
    </location>
</feature>
<dbReference type="Proteomes" id="UP000237472">
    <property type="component" value="Unassembled WGS sequence"/>
</dbReference>
<feature type="transmembrane region" description="Helical" evidence="4">
    <location>
        <begin position="192"/>
        <end position="215"/>
    </location>
</feature>
<feature type="domain" description="Methyl-accepting transducer" evidence="5">
    <location>
        <begin position="274"/>
        <end position="510"/>
    </location>
</feature>
<feature type="coiled-coil region" evidence="3">
    <location>
        <begin position="74"/>
        <end position="108"/>
    </location>
</feature>
<keyword evidence="1 2" id="KW-0807">Transducer</keyword>
<name>A0A2G4QZ12_9BACT</name>
<dbReference type="PANTHER" id="PTHR32089">
    <property type="entry name" value="METHYL-ACCEPTING CHEMOTAXIS PROTEIN MCPB"/>
    <property type="match status" value="1"/>
</dbReference>
<evidence type="ECO:0000256" key="3">
    <source>
        <dbReference type="SAM" id="Coils"/>
    </source>
</evidence>
<comment type="caution">
    <text evidence="6">The sequence shown here is derived from an EMBL/GenBank/DDBJ whole genome shotgun (WGS) entry which is preliminary data.</text>
</comment>
<evidence type="ECO:0000256" key="4">
    <source>
        <dbReference type="SAM" id="Phobius"/>
    </source>
</evidence>
<accession>A0A2G4QZ12</accession>
<dbReference type="Gene3D" id="1.10.287.950">
    <property type="entry name" value="Methyl-accepting chemotaxis protein"/>
    <property type="match status" value="1"/>
</dbReference>
<dbReference type="OrthoDB" id="5441488at2"/>
<dbReference type="InterPro" id="IPR004089">
    <property type="entry name" value="MCPsignal_dom"/>
</dbReference>
<keyword evidence="3" id="KW-0175">Coiled coil</keyword>
<evidence type="ECO:0000256" key="1">
    <source>
        <dbReference type="ARBA" id="ARBA00023224"/>
    </source>
</evidence>
<dbReference type="SUPFAM" id="SSF58104">
    <property type="entry name" value="Methyl-accepting chemotaxis protein (MCP) signaling domain"/>
    <property type="match status" value="1"/>
</dbReference>
<gene>
    <name evidence="6" type="ORF">AA994_07665</name>
</gene>
<dbReference type="Pfam" id="PF12729">
    <property type="entry name" value="4HB_MCP_1"/>
    <property type="match status" value="1"/>
</dbReference>
<proteinExistence type="predicted"/>
<dbReference type="GO" id="GO:0016020">
    <property type="term" value="C:membrane"/>
    <property type="evidence" value="ECO:0007669"/>
    <property type="project" value="InterPro"/>
</dbReference>
<dbReference type="Pfam" id="PF00015">
    <property type="entry name" value="MCPsignal"/>
    <property type="match status" value="1"/>
</dbReference>
<dbReference type="SMART" id="SM00283">
    <property type="entry name" value="MA"/>
    <property type="match status" value="1"/>
</dbReference>
<evidence type="ECO:0000256" key="2">
    <source>
        <dbReference type="PROSITE-ProRule" id="PRU00284"/>
    </source>
</evidence>
<keyword evidence="4" id="KW-0812">Transmembrane</keyword>
<reference evidence="7" key="1">
    <citation type="submission" date="2015-06" db="EMBL/GenBank/DDBJ databases">
        <authorList>
            <person name="Parisi A."/>
            <person name="Chiara M."/>
            <person name="Florio D."/>
            <person name="Miccolupo A."/>
            <person name="Manzari C."/>
            <person name="Mion D."/>
            <person name="Caruso M."/>
            <person name="D'erchia A.M."/>
            <person name="Zanoni R."/>
        </authorList>
    </citation>
    <scope>NUCLEOTIDE SEQUENCE [LARGE SCALE GENOMIC DNA]</scope>
    <source>
        <strain evidence="7">73/13</strain>
    </source>
</reference>
<dbReference type="AlphaFoldDB" id="A0A2G4QZ12"/>
<sequence length="546" mass="60778">MLKNLGISAKLYLSFSFIIVIMLLVAFFSMAKVDFLDDALRMTTDRNALISRQAINYRGSVHDRSILVRDVLLIDNDKADLERTLAEIRKLEEDYDRADKVLIDILNQVGDANEKAMYEDIAKTNAVTKKLYEDIINQVVAKDNKAVAAELLLDEARAKFILWLAQINKLIDYEEASSQKLTSESLKATGSFGIIMLSIVGVALVFALLIAYFIVSYIKKSVGGEPNEVNHIIKEVANGNLTQKINTNYNESILYAVGKMQEQLRNIVKQMLYTSKKLNEKVDLAVEHFVETEKSVIIQGKTSRESAQKIKEVSQKTQNVSQIALETEQNSKDTTEICENNKKSAEDTASQMEFIADNSSKISQQINLLDEHAKNIGTSTELISEITEQTNLLALNAAIEAARAGEVGRGFAVVADEIRKLAEKTGSATEQIAMINKKIQEETLATVGAIEESIPLISQGKALSEGVRDSVEIIFNQANDSLIKAQEVNKEVAEQVNLMNEIEEKINFVANISEQTQKVVGESRNSMMELKDLSGNLQKEIQIFKL</sequence>
<dbReference type="PROSITE" id="PS50111">
    <property type="entry name" value="CHEMOTAXIS_TRANSDUC_2"/>
    <property type="match status" value="1"/>
</dbReference>
<organism evidence="6 7">
    <name type="scientific">Campylobacter vulpis</name>
    <dbReference type="NCBI Taxonomy" id="1655500"/>
    <lineage>
        <taxon>Bacteria</taxon>
        <taxon>Pseudomonadati</taxon>
        <taxon>Campylobacterota</taxon>
        <taxon>Epsilonproteobacteria</taxon>
        <taxon>Campylobacterales</taxon>
        <taxon>Campylobacteraceae</taxon>
        <taxon>Campylobacter</taxon>
    </lineage>
</organism>
<dbReference type="PANTHER" id="PTHR32089:SF112">
    <property type="entry name" value="LYSOZYME-LIKE PROTEIN-RELATED"/>
    <property type="match status" value="1"/>
</dbReference>
<keyword evidence="4" id="KW-1133">Transmembrane helix</keyword>
<evidence type="ECO:0000259" key="5">
    <source>
        <dbReference type="PROSITE" id="PS50111"/>
    </source>
</evidence>
<keyword evidence="4" id="KW-0472">Membrane</keyword>
<evidence type="ECO:0000313" key="7">
    <source>
        <dbReference type="Proteomes" id="UP000237472"/>
    </source>
</evidence>
<dbReference type="GO" id="GO:0007165">
    <property type="term" value="P:signal transduction"/>
    <property type="evidence" value="ECO:0007669"/>
    <property type="project" value="UniProtKB-KW"/>
</dbReference>
<dbReference type="InterPro" id="IPR024478">
    <property type="entry name" value="HlyB_4HB_MCP"/>
</dbReference>
<evidence type="ECO:0000313" key="6">
    <source>
        <dbReference type="EMBL" id="PHY89549.1"/>
    </source>
</evidence>